<dbReference type="EMBL" id="JAPKNK010000003">
    <property type="protein sequence ID" value="MCX5569565.1"/>
    <property type="molecule type" value="Genomic_DNA"/>
</dbReference>
<proteinExistence type="predicted"/>
<dbReference type="Proteomes" id="UP001144805">
    <property type="component" value="Unassembled WGS sequence"/>
</dbReference>
<keyword evidence="2" id="KW-1185">Reference proteome</keyword>
<organism evidence="1 2">
    <name type="scientific">Kaistia nematophila</name>
    <dbReference type="NCBI Taxonomy" id="2994654"/>
    <lineage>
        <taxon>Bacteria</taxon>
        <taxon>Pseudomonadati</taxon>
        <taxon>Pseudomonadota</taxon>
        <taxon>Alphaproteobacteria</taxon>
        <taxon>Hyphomicrobiales</taxon>
        <taxon>Kaistiaceae</taxon>
        <taxon>Kaistia</taxon>
    </lineage>
</organism>
<dbReference type="AlphaFoldDB" id="A0A9X3E0X7"/>
<evidence type="ECO:0000313" key="1">
    <source>
        <dbReference type="EMBL" id="MCX5569565.1"/>
    </source>
</evidence>
<protein>
    <submittedName>
        <fullName evidence="1">Uncharacterized protein</fullName>
    </submittedName>
</protein>
<gene>
    <name evidence="1" type="ORF">OSH07_10215</name>
</gene>
<reference evidence="1" key="1">
    <citation type="submission" date="2022-11" db="EMBL/GenBank/DDBJ databases">
        <title>Biodiversity and phylogenetic relationships of bacteria.</title>
        <authorList>
            <person name="Machado R.A.R."/>
            <person name="Bhat A."/>
            <person name="Loulou A."/>
            <person name="Kallel S."/>
        </authorList>
    </citation>
    <scope>NUCLEOTIDE SEQUENCE</scope>
    <source>
        <strain evidence="1">K-TC2</strain>
    </source>
</reference>
<comment type="caution">
    <text evidence="1">The sequence shown here is derived from an EMBL/GenBank/DDBJ whole genome shotgun (WGS) entry which is preliminary data.</text>
</comment>
<dbReference type="RefSeq" id="WP_266338527.1">
    <property type="nucleotide sequence ID" value="NZ_JAPKNK010000003.1"/>
</dbReference>
<evidence type="ECO:0000313" key="2">
    <source>
        <dbReference type="Proteomes" id="UP001144805"/>
    </source>
</evidence>
<sequence>MALNLDTGFYFSLRDLASAIWRDLAAGHAVETVLGALGGHDPLVDDATRLIDRIQSEGLMQLADAAVAPQGEPSVMAFVASGTTSLAIDSYDDLRDLVMTDPIHEVVEEVGWPVRREDA</sequence>
<name>A0A9X3E0X7_9HYPH</name>
<accession>A0A9X3E0X7</accession>